<dbReference type="Proteomes" id="UP000280726">
    <property type="component" value="Unassembled WGS sequence"/>
</dbReference>
<dbReference type="InterPro" id="IPR051405">
    <property type="entry name" value="phD/YefM_antitoxin"/>
</dbReference>
<evidence type="ECO:0000256" key="1">
    <source>
        <dbReference type="ARBA" id="ARBA00009981"/>
    </source>
</evidence>
<name>A0A3N4ZQG9_9MICO</name>
<dbReference type="EMBL" id="RKRA01000001">
    <property type="protein sequence ID" value="RPF27792.1"/>
    <property type="molecule type" value="Genomic_DNA"/>
</dbReference>
<keyword evidence="4" id="KW-1185">Reference proteome</keyword>
<dbReference type="NCBIfam" id="TIGR01552">
    <property type="entry name" value="phd_fam"/>
    <property type="match status" value="1"/>
</dbReference>
<organism evidence="3 4">
    <name type="scientific">Georgenia muralis</name>
    <dbReference type="NCBI Taxonomy" id="154117"/>
    <lineage>
        <taxon>Bacteria</taxon>
        <taxon>Bacillati</taxon>
        <taxon>Actinomycetota</taxon>
        <taxon>Actinomycetes</taxon>
        <taxon>Micrococcales</taxon>
        <taxon>Bogoriellaceae</taxon>
        <taxon>Georgenia</taxon>
    </lineage>
</organism>
<accession>A0A3N4ZQG9</accession>
<comment type="similarity">
    <text evidence="1 2">Belongs to the phD/YefM antitoxin family.</text>
</comment>
<dbReference type="PANTHER" id="PTHR33713:SF10">
    <property type="entry name" value="ANTITOXIN YAFN"/>
    <property type="match status" value="1"/>
</dbReference>
<evidence type="ECO:0000256" key="2">
    <source>
        <dbReference type="RuleBase" id="RU362080"/>
    </source>
</evidence>
<dbReference type="Gene3D" id="1.10.1220.170">
    <property type="match status" value="1"/>
</dbReference>
<dbReference type="PANTHER" id="PTHR33713">
    <property type="entry name" value="ANTITOXIN YAFN-RELATED"/>
    <property type="match status" value="1"/>
</dbReference>
<dbReference type="Gene3D" id="3.40.1620.10">
    <property type="entry name" value="YefM-like domain"/>
    <property type="match status" value="1"/>
</dbReference>
<evidence type="ECO:0000313" key="4">
    <source>
        <dbReference type="Proteomes" id="UP000280726"/>
    </source>
</evidence>
<sequence>MSMEPLREVRDHFSDVVDRVEREHERVTVTRNGRAAAVIVSPEDLAELEETLAVLSDPEALADIREADRAYAAGEVVRGVDAVRALRP</sequence>
<dbReference type="OrthoDB" id="488160at2"/>
<protein>
    <recommendedName>
        <fullName evidence="2">Antitoxin</fullName>
    </recommendedName>
</protein>
<comment type="function">
    <text evidence="2">Antitoxin component of a type II toxin-antitoxin (TA) system.</text>
</comment>
<dbReference type="Pfam" id="PF02604">
    <property type="entry name" value="PhdYeFM_antitox"/>
    <property type="match status" value="1"/>
</dbReference>
<evidence type="ECO:0000313" key="3">
    <source>
        <dbReference type="EMBL" id="RPF27792.1"/>
    </source>
</evidence>
<gene>
    <name evidence="3" type="ORF">EDD32_2292</name>
</gene>
<dbReference type="InterPro" id="IPR006442">
    <property type="entry name" value="Antitoxin_Phd/YefM"/>
</dbReference>
<dbReference type="AlphaFoldDB" id="A0A3N4ZQG9"/>
<dbReference type="RefSeq" id="WP_123917577.1">
    <property type="nucleotide sequence ID" value="NZ_RKRA01000001.1"/>
</dbReference>
<reference evidence="3 4" key="1">
    <citation type="submission" date="2018-11" db="EMBL/GenBank/DDBJ databases">
        <title>Sequencing the genomes of 1000 actinobacteria strains.</title>
        <authorList>
            <person name="Klenk H.-P."/>
        </authorList>
    </citation>
    <scope>NUCLEOTIDE SEQUENCE [LARGE SCALE GENOMIC DNA]</scope>
    <source>
        <strain evidence="3 4">DSM 14418</strain>
    </source>
</reference>
<proteinExistence type="inferred from homology"/>
<comment type="caution">
    <text evidence="3">The sequence shown here is derived from an EMBL/GenBank/DDBJ whole genome shotgun (WGS) entry which is preliminary data.</text>
</comment>
<dbReference type="SUPFAM" id="SSF143120">
    <property type="entry name" value="YefM-like"/>
    <property type="match status" value="1"/>
</dbReference>
<dbReference type="InterPro" id="IPR036165">
    <property type="entry name" value="YefM-like_sf"/>
</dbReference>